<feature type="transmembrane region" description="Helical" evidence="7">
    <location>
        <begin position="259"/>
        <end position="278"/>
    </location>
</feature>
<dbReference type="CDD" id="cd06173">
    <property type="entry name" value="MFS_MefA_like"/>
    <property type="match status" value="1"/>
</dbReference>
<keyword evidence="6 7" id="KW-0472">Membrane</keyword>
<name>A0A2T7WQM8_MICTE</name>
<feature type="transmembrane region" description="Helical" evidence="7">
    <location>
        <begin position="223"/>
        <end position="247"/>
    </location>
</feature>
<keyword evidence="3" id="KW-1003">Cell membrane</keyword>
<reference evidence="8 9" key="1">
    <citation type="submission" date="2018-04" db="EMBL/GenBank/DDBJ databases">
        <authorList>
            <person name="Go L.Y."/>
            <person name="Mitchell J.A."/>
        </authorList>
    </citation>
    <scope>NUCLEOTIDE SEQUENCE [LARGE SCALE GENOMIC DNA]</scope>
    <source>
        <strain evidence="8 9">TPD7010</strain>
    </source>
</reference>
<evidence type="ECO:0000313" key="9">
    <source>
        <dbReference type="Proteomes" id="UP000244649"/>
    </source>
</evidence>
<protein>
    <submittedName>
        <fullName evidence="8">MFS transporter</fullName>
    </submittedName>
</protein>
<dbReference type="InterPro" id="IPR010290">
    <property type="entry name" value="TM_effector"/>
</dbReference>
<feature type="transmembrane region" description="Helical" evidence="7">
    <location>
        <begin position="384"/>
        <end position="403"/>
    </location>
</feature>
<dbReference type="AlphaFoldDB" id="A0A2T7WQM8"/>
<proteinExistence type="predicted"/>
<evidence type="ECO:0000256" key="7">
    <source>
        <dbReference type="SAM" id="Phobius"/>
    </source>
</evidence>
<comment type="caution">
    <text evidence="8">The sequence shown here is derived from an EMBL/GenBank/DDBJ whole genome shotgun (WGS) entry which is preliminary data.</text>
</comment>
<evidence type="ECO:0000256" key="6">
    <source>
        <dbReference type="ARBA" id="ARBA00023136"/>
    </source>
</evidence>
<feature type="transmembrane region" description="Helical" evidence="7">
    <location>
        <begin position="18"/>
        <end position="44"/>
    </location>
</feature>
<comment type="subcellular location">
    <subcellularLocation>
        <location evidence="1">Cell membrane</location>
        <topology evidence="1">Multi-pass membrane protein</topology>
    </subcellularLocation>
</comment>
<feature type="transmembrane region" description="Helical" evidence="7">
    <location>
        <begin position="285"/>
        <end position="305"/>
    </location>
</feature>
<dbReference type="Proteomes" id="UP000244649">
    <property type="component" value="Unassembled WGS sequence"/>
</dbReference>
<keyword evidence="5 7" id="KW-1133">Transmembrane helix</keyword>
<dbReference type="PANTHER" id="PTHR23513:SF6">
    <property type="entry name" value="MAJOR FACILITATOR SUPERFAMILY ASSOCIATED DOMAIN-CONTAINING PROTEIN"/>
    <property type="match status" value="1"/>
</dbReference>
<feature type="transmembrane region" description="Helical" evidence="7">
    <location>
        <begin position="109"/>
        <end position="128"/>
    </location>
</feature>
<dbReference type="RefSeq" id="WP_116537021.1">
    <property type="nucleotide sequence ID" value="NZ_QDFT01000009.1"/>
</dbReference>
<dbReference type="SUPFAM" id="SSF103473">
    <property type="entry name" value="MFS general substrate transporter"/>
    <property type="match status" value="1"/>
</dbReference>
<gene>
    <name evidence="8" type="ORF">DC432_05555</name>
</gene>
<feature type="transmembrane region" description="Helical" evidence="7">
    <location>
        <begin position="56"/>
        <end position="74"/>
    </location>
</feature>
<organism evidence="8 9">
    <name type="scientific">Microbacterium testaceum</name>
    <name type="common">Aureobacterium testaceum</name>
    <name type="synonym">Brevibacterium testaceum</name>
    <dbReference type="NCBI Taxonomy" id="2033"/>
    <lineage>
        <taxon>Bacteria</taxon>
        <taxon>Bacillati</taxon>
        <taxon>Actinomycetota</taxon>
        <taxon>Actinomycetes</taxon>
        <taxon>Micrococcales</taxon>
        <taxon>Microbacteriaceae</taxon>
        <taxon>Microbacterium</taxon>
    </lineage>
</organism>
<feature type="transmembrane region" description="Helical" evidence="7">
    <location>
        <begin position="81"/>
        <end position="103"/>
    </location>
</feature>
<sequence length="418" mass="43092">MKTDTPVRKRLSRDFHRFWLAQTTSAVGSQVGDLAVPLLAVVVLHATAAEAGLVGVARWLPFLLLALPLGVLVDRRRRRPVLVAADIARAALIVVLVAVAVAGSLTLPVLLGIIFVIGAFTVAFEVAYQSFLPTVAARDDLERANGRLQATASAAQVGGPGLGGWLVQTLTAPWALLSQAVTYAVSAVALLGIRSSEPGPLPERRGALVELREGLRFVRHDRFLVSLVGFSAIYNLFAQWITVLLLVHAVRELGLTAGHLGLVFSLGAAGAVVGAAAAPASVRRFGVGPVLIACAGAESLVLGVIPFVDAAWSPPVIVAALVGVFAINGAGTSLSSVVALTLRQLRTPDHLLGRVNATVRWISYGVVAIGAGLGGLAGEALGTRAGIAAGCVGVALTVVRVAASPLRTIRDAASIALR</sequence>
<dbReference type="InterPro" id="IPR036259">
    <property type="entry name" value="MFS_trans_sf"/>
</dbReference>
<feature type="transmembrane region" description="Helical" evidence="7">
    <location>
        <begin position="361"/>
        <end position="378"/>
    </location>
</feature>
<feature type="transmembrane region" description="Helical" evidence="7">
    <location>
        <begin position="317"/>
        <end position="340"/>
    </location>
</feature>
<dbReference type="EMBL" id="QDFT01000009">
    <property type="protein sequence ID" value="PVE76867.1"/>
    <property type="molecule type" value="Genomic_DNA"/>
</dbReference>
<dbReference type="PANTHER" id="PTHR23513">
    <property type="entry name" value="INTEGRAL MEMBRANE EFFLUX PROTEIN-RELATED"/>
    <property type="match status" value="1"/>
</dbReference>
<dbReference type="Pfam" id="PF05977">
    <property type="entry name" value="MFS_3"/>
    <property type="match status" value="1"/>
</dbReference>
<evidence type="ECO:0000256" key="1">
    <source>
        <dbReference type="ARBA" id="ARBA00004651"/>
    </source>
</evidence>
<evidence type="ECO:0000256" key="3">
    <source>
        <dbReference type="ARBA" id="ARBA00022475"/>
    </source>
</evidence>
<evidence type="ECO:0000256" key="2">
    <source>
        <dbReference type="ARBA" id="ARBA00022448"/>
    </source>
</evidence>
<dbReference type="GO" id="GO:0005886">
    <property type="term" value="C:plasma membrane"/>
    <property type="evidence" value="ECO:0007669"/>
    <property type="project" value="UniProtKB-SubCell"/>
</dbReference>
<evidence type="ECO:0000256" key="5">
    <source>
        <dbReference type="ARBA" id="ARBA00022989"/>
    </source>
</evidence>
<accession>A0A2T7WQM8</accession>
<evidence type="ECO:0000313" key="8">
    <source>
        <dbReference type="EMBL" id="PVE76867.1"/>
    </source>
</evidence>
<keyword evidence="4 7" id="KW-0812">Transmembrane</keyword>
<dbReference type="Gene3D" id="1.20.1250.20">
    <property type="entry name" value="MFS general substrate transporter like domains"/>
    <property type="match status" value="1"/>
</dbReference>
<evidence type="ECO:0000256" key="4">
    <source>
        <dbReference type="ARBA" id="ARBA00022692"/>
    </source>
</evidence>
<keyword evidence="2" id="KW-0813">Transport</keyword>